<feature type="transmembrane region" description="Helical" evidence="7">
    <location>
        <begin position="366"/>
        <end position="384"/>
    </location>
</feature>
<evidence type="ECO:0000256" key="3">
    <source>
        <dbReference type="ARBA" id="ARBA00022692"/>
    </source>
</evidence>
<accession>A0A5R9B9W0</accession>
<feature type="transmembrane region" description="Helical" evidence="7">
    <location>
        <begin position="562"/>
        <end position="583"/>
    </location>
</feature>
<dbReference type="InterPro" id="IPR025857">
    <property type="entry name" value="MacB_PCD"/>
</dbReference>
<keyword evidence="11" id="KW-1185">Reference proteome</keyword>
<comment type="caution">
    <text evidence="10">The sequence shown here is derived from an EMBL/GenBank/DDBJ whole genome shotgun (WGS) entry which is preliminary data.</text>
</comment>
<feature type="transmembrane region" description="Helical" evidence="7">
    <location>
        <begin position="777"/>
        <end position="805"/>
    </location>
</feature>
<dbReference type="GO" id="GO:0022857">
    <property type="term" value="F:transmembrane transporter activity"/>
    <property type="evidence" value="ECO:0007669"/>
    <property type="project" value="TreeGrafter"/>
</dbReference>
<dbReference type="EMBL" id="VAVZ01000024">
    <property type="protein sequence ID" value="TLP96191.1"/>
    <property type="molecule type" value="Genomic_DNA"/>
</dbReference>
<feature type="transmembrane region" description="Helical" evidence="7">
    <location>
        <begin position="404"/>
        <end position="431"/>
    </location>
</feature>
<feature type="transmembrane region" description="Helical" evidence="7">
    <location>
        <begin position="503"/>
        <end position="526"/>
    </location>
</feature>
<comment type="similarity">
    <text evidence="6">Belongs to the ABC-4 integral membrane protein family.</text>
</comment>
<evidence type="ECO:0000256" key="5">
    <source>
        <dbReference type="ARBA" id="ARBA00023136"/>
    </source>
</evidence>
<dbReference type="Proteomes" id="UP000310458">
    <property type="component" value="Unassembled WGS sequence"/>
</dbReference>
<organism evidence="10 11">
    <name type="scientific">Nesterenkonia salmonea</name>
    <dbReference type="NCBI Taxonomy" id="1804987"/>
    <lineage>
        <taxon>Bacteria</taxon>
        <taxon>Bacillati</taxon>
        <taxon>Actinomycetota</taxon>
        <taxon>Actinomycetes</taxon>
        <taxon>Micrococcales</taxon>
        <taxon>Micrococcaceae</taxon>
        <taxon>Nesterenkonia</taxon>
    </lineage>
</organism>
<dbReference type="InterPro" id="IPR050250">
    <property type="entry name" value="Macrolide_Exporter_MacB"/>
</dbReference>
<feature type="domain" description="MacB-like periplasmic core" evidence="9">
    <location>
        <begin position="25"/>
        <end position="229"/>
    </location>
</feature>
<evidence type="ECO:0000313" key="10">
    <source>
        <dbReference type="EMBL" id="TLP96191.1"/>
    </source>
</evidence>
<name>A0A5R9B9W0_9MICC</name>
<feature type="transmembrane region" description="Helical" evidence="7">
    <location>
        <begin position="21"/>
        <end position="43"/>
    </location>
</feature>
<keyword evidence="3 7" id="KW-0812">Transmembrane</keyword>
<dbReference type="AlphaFoldDB" id="A0A5R9B9W0"/>
<feature type="transmembrane region" description="Helical" evidence="7">
    <location>
        <begin position="872"/>
        <end position="892"/>
    </location>
</feature>
<evidence type="ECO:0000256" key="2">
    <source>
        <dbReference type="ARBA" id="ARBA00022475"/>
    </source>
</evidence>
<dbReference type="OrthoDB" id="9780560at2"/>
<dbReference type="Pfam" id="PF12704">
    <property type="entry name" value="MacB_PCD"/>
    <property type="match status" value="1"/>
</dbReference>
<gene>
    <name evidence="10" type="ORF">FEF26_09385</name>
</gene>
<proteinExistence type="inferred from homology"/>
<evidence type="ECO:0000256" key="6">
    <source>
        <dbReference type="ARBA" id="ARBA00038076"/>
    </source>
</evidence>
<sequence length="910" mass="95117">MRGRNERLTVLRANLRSSGKRLWAAAAAVAISVAFIVAGSMLVDSMTRAVTAEAEQEAAGADVVVFTAPLFDVEEGAETADGSRHGDTALAEGIEALPEVAKAEAIRSTYLYHRVEGGNYFTGVEVRTLSSLHEPELSSGRVPQAADEILLNTTSADSLGLQVGDTFLDSEEAAAEEHEDGTIETIGEEASFTVTGITTDQGQHSGWLTPEGLAASDDVWPDQIIVQLPEPLHGHQEAQSAVQQQIGTVIGDLMDAGELPMLAEEGSAGTWQSNELGSYFVGDTFSLEVLTHEQVVELWIAERTGDAQTMQWIAFGFGGIAVFVSALVIANTFQVIVASRLRTMALIRAVGGTAAQLRRATLAEGAVLGLLGGAAGLMVGWGIAQGAVLLLNQVNDSVREIPPVLLIPLAVGIALGLGVLMSAGSALLPALKAGRVSPMAALRPADVEEPERGSSRRRVILGSIITIVGLGAVVHSAVTDPSSDQAAEVYQVFNTDPVTRLPLPVLGVLGAFVGFIGVLILAKVLFPRIAALLGTMLSRLGVAPVVTKLAGENARRVPGRTAATSAALLVGITLVMTMTVGAATAQKLLQTELAESQPLDGLSATVDEDLMEDLRQRDVIQTVQEIPTVHVQSESNRDWSAMIMDSETFDDVAHLPLADLTEGRTVGFVGTDVWPEVSGGAETGTLTLSPVGSDTPHDFTVDMAWWAPADAVLLPETAIPDGWEISGDPGVMVRVAEKASSSEIWTLDSEIVGEYGVELRLDGGASRAEMAVAIDTVLLVVIALLGASVLVAVLGVSNTLSLSVFERRREGALLRASGMTRGSLGATISVEALLLAAVALILGSGLGILFGWAGVSTLAAEEDWSVTAQIPWLRIAAVWGVTFLAALAAAWLPARRLSQVQPAAGLSHAA</sequence>
<reference evidence="10 11" key="1">
    <citation type="submission" date="2019-05" db="EMBL/GenBank/DDBJ databases">
        <title>Nesterenkonia sp. GY074 isolated from the Southern Atlantic Ocean.</title>
        <authorList>
            <person name="Zhang G."/>
        </authorList>
    </citation>
    <scope>NUCLEOTIDE SEQUENCE [LARGE SCALE GENOMIC DNA]</scope>
    <source>
        <strain evidence="10 11">GY074</strain>
    </source>
</reference>
<protein>
    <submittedName>
        <fullName evidence="10">FtsX-like permease family protein</fullName>
    </submittedName>
</protein>
<feature type="domain" description="ABC3 transporter permease C-terminal" evidence="8">
    <location>
        <begin position="784"/>
        <end position="902"/>
    </location>
</feature>
<keyword evidence="4 7" id="KW-1133">Transmembrane helix</keyword>
<evidence type="ECO:0000256" key="4">
    <source>
        <dbReference type="ARBA" id="ARBA00022989"/>
    </source>
</evidence>
<feature type="transmembrane region" description="Helical" evidence="7">
    <location>
        <begin position="312"/>
        <end position="338"/>
    </location>
</feature>
<feature type="domain" description="ABC3 transporter permease C-terminal" evidence="8">
    <location>
        <begin position="317"/>
        <end position="438"/>
    </location>
</feature>
<evidence type="ECO:0000313" key="11">
    <source>
        <dbReference type="Proteomes" id="UP000310458"/>
    </source>
</evidence>
<dbReference type="GO" id="GO:0005886">
    <property type="term" value="C:plasma membrane"/>
    <property type="evidence" value="ECO:0007669"/>
    <property type="project" value="UniProtKB-SubCell"/>
</dbReference>
<keyword evidence="2" id="KW-1003">Cell membrane</keyword>
<feature type="transmembrane region" description="Helical" evidence="7">
    <location>
        <begin position="826"/>
        <end position="852"/>
    </location>
</feature>
<dbReference type="InterPro" id="IPR003838">
    <property type="entry name" value="ABC3_permease_C"/>
</dbReference>
<feature type="transmembrane region" description="Helical" evidence="7">
    <location>
        <begin position="459"/>
        <end position="478"/>
    </location>
</feature>
<dbReference type="PANTHER" id="PTHR30572">
    <property type="entry name" value="MEMBRANE COMPONENT OF TRANSPORTER-RELATED"/>
    <property type="match status" value="1"/>
</dbReference>
<dbReference type="RefSeq" id="WP_138253278.1">
    <property type="nucleotide sequence ID" value="NZ_VAVZ01000024.1"/>
</dbReference>
<comment type="subcellular location">
    <subcellularLocation>
        <location evidence="1">Cell membrane</location>
        <topology evidence="1">Multi-pass membrane protein</topology>
    </subcellularLocation>
</comment>
<dbReference type="PANTHER" id="PTHR30572:SF4">
    <property type="entry name" value="ABC TRANSPORTER PERMEASE YTRF"/>
    <property type="match status" value="1"/>
</dbReference>
<evidence type="ECO:0000256" key="1">
    <source>
        <dbReference type="ARBA" id="ARBA00004651"/>
    </source>
</evidence>
<keyword evidence="5 7" id="KW-0472">Membrane</keyword>
<dbReference type="Pfam" id="PF02687">
    <property type="entry name" value="FtsX"/>
    <property type="match status" value="2"/>
</dbReference>
<evidence type="ECO:0000259" key="8">
    <source>
        <dbReference type="Pfam" id="PF02687"/>
    </source>
</evidence>
<evidence type="ECO:0000256" key="7">
    <source>
        <dbReference type="SAM" id="Phobius"/>
    </source>
</evidence>
<evidence type="ECO:0000259" key="9">
    <source>
        <dbReference type="Pfam" id="PF12704"/>
    </source>
</evidence>